<dbReference type="Proteomes" id="UP001419910">
    <property type="component" value="Unassembled WGS sequence"/>
</dbReference>
<dbReference type="InterPro" id="IPR009078">
    <property type="entry name" value="Ferritin-like_SF"/>
</dbReference>
<feature type="region of interest" description="Disordered" evidence="1">
    <location>
        <begin position="80"/>
        <end position="99"/>
    </location>
</feature>
<evidence type="ECO:0000256" key="2">
    <source>
        <dbReference type="SAM" id="Phobius"/>
    </source>
</evidence>
<sequence>MTALPRPLVWLLWANPRRRARKLLQFARVEADGGRDLVRAAELTGDPHLRRCFFAHARDEARHAEMFRIRGIELWKTIEGPESPSPATDRIAPGEHGLDDLRVEDEDDRTLLAFIHLSESAAARDFSAYRKVLGHDPRTRAVFDRILRDEEFHMRYSLAQLDRVSAGRRRRHLWMARARRLWKSYLRLATGIANVMAAIILTAQYFILLPPFALLAKRAARREHPGWSAR</sequence>
<evidence type="ECO:0000313" key="3">
    <source>
        <dbReference type="EMBL" id="MEN2789365.1"/>
    </source>
</evidence>
<evidence type="ECO:0000313" key="4">
    <source>
        <dbReference type="Proteomes" id="UP001419910"/>
    </source>
</evidence>
<proteinExistence type="predicted"/>
<keyword evidence="2" id="KW-1133">Transmembrane helix</keyword>
<dbReference type="Gene3D" id="1.20.1260.10">
    <property type="match status" value="1"/>
</dbReference>
<feature type="transmembrane region" description="Helical" evidence="2">
    <location>
        <begin position="185"/>
        <end position="207"/>
    </location>
</feature>
<gene>
    <name evidence="3" type="ORF">ABC974_07005</name>
</gene>
<dbReference type="EMBL" id="JBDIME010000004">
    <property type="protein sequence ID" value="MEN2789365.1"/>
    <property type="molecule type" value="Genomic_DNA"/>
</dbReference>
<keyword evidence="2" id="KW-0812">Transmembrane</keyword>
<organism evidence="3 4">
    <name type="scientific">Sphingomonas oligophenolica</name>
    <dbReference type="NCBI Taxonomy" id="301154"/>
    <lineage>
        <taxon>Bacteria</taxon>
        <taxon>Pseudomonadati</taxon>
        <taxon>Pseudomonadota</taxon>
        <taxon>Alphaproteobacteria</taxon>
        <taxon>Sphingomonadales</taxon>
        <taxon>Sphingomonadaceae</taxon>
        <taxon>Sphingomonas</taxon>
    </lineage>
</organism>
<dbReference type="InterPro" id="IPR012347">
    <property type="entry name" value="Ferritin-like"/>
</dbReference>
<protein>
    <submittedName>
        <fullName evidence="3">Ferritin-like domain-containing protein</fullName>
    </submittedName>
</protein>
<comment type="caution">
    <text evidence="3">The sequence shown here is derived from an EMBL/GenBank/DDBJ whole genome shotgun (WGS) entry which is preliminary data.</text>
</comment>
<accession>A0ABU9Y0S9</accession>
<name>A0ABU9Y0S9_9SPHN</name>
<dbReference type="SUPFAM" id="SSF47240">
    <property type="entry name" value="Ferritin-like"/>
    <property type="match status" value="1"/>
</dbReference>
<dbReference type="RefSeq" id="WP_343887334.1">
    <property type="nucleotide sequence ID" value="NZ_BAAAEH010000002.1"/>
</dbReference>
<evidence type="ECO:0000256" key="1">
    <source>
        <dbReference type="SAM" id="MobiDB-lite"/>
    </source>
</evidence>
<reference evidence="3 4" key="1">
    <citation type="submission" date="2024-05" db="EMBL/GenBank/DDBJ databases">
        <authorList>
            <person name="Liu Q."/>
            <person name="Xin Y.-H."/>
        </authorList>
    </citation>
    <scope>NUCLEOTIDE SEQUENCE [LARGE SCALE GENOMIC DNA]</scope>
    <source>
        <strain evidence="3 4">CGMCC 1.10181</strain>
    </source>
</reference>
<dbReference type="CDD" id="cd00657">
    <property type="entry name" value="Ferritin_like"/>
    <property type="match status" value="1"/>
</dbReference>
<keyword evidence="4" id="KW-1185">Reference proteome</keyword>
<keyword evidence="2" id="KW-0472">Membrane</keyword>